<organism evidence="6 7">
    <name type="scientific">Pseudoclavibacter terrae</name>
    <dbReference type="NCBI Taxonomy" id="1530195"/>
    <lineage>
        <taxon>Bacteria</taxon>
        <taxon>Bacillati</taxon>
        <taxon>Actinomycetota</taxon>
        <taxon>Actinomycetes</taxon>
        <taxon>Micrococcales</taxon>
        <taxon>Microbacteriaceae</taxon>
        <taxon>Pseudoclavibacter</taxon>
    </lineage>
</organism>
<accession>A0A7J5B421</accession>
<evidence type="ECO:0000256" key="1">
    <source>
        <dbReference type="ARBA" id="ARBA00023015"/>
    </source>
</evidence>
<dbReference type="SUPFAM" id="SSF46785">
    <property type="entry name" value="Winged helix' DNA-binding domain"/>
    <property type="match status" value="1"/>
</dbReference>
<dbReference type="AlphaFoldDB" id="A0A7J5B421"/>
<evidence type="ECO:0000259" key="4">
    <source>
        <dbReference type="Pfam" id="PF01037"/>
    </source>
</evidence>
<dbReference type="Pfam" id="PF13404">
    <property type="entry name" value="HTH_AsnC-type"/>
    <property type="match status" value="1"/>
</dbReference>
<gene>
    <name evidence="6" type="ORF">F8O03_00760</name>
</gene>
<dbReference type="SUPFAM" id="SSF54909">
    <property type="entry name" value="Dimeric alpha+beta barrel"/>
    <property type="match status" value="1"/>
</dbReference>
<comment type="caution">
    <text evidence="6">The sequence shown here is derived from an EMBL/GenBank/DDBJ whole genome shotgun (WGS) entry which is preliminary data.</text>
</comment>
<dbReference type="OrthoDB" id="9809462at2"/>
<evidence type="ECO:0000256" key="3">
    <source>
        <dbReference type="ARBA" id="ARBA00023163"/>
    </source>
</evidence>
<evidence type="ECO:0000313" key="7">
    <source>
        <dbReference type="Proteomes" id="UP000490386"/>
    </source>
</evidence>
<dbReference type="Gene3D" id="3.30.70.920">
    <property type="match status" value="1"/>
</dbReference>
<dbReference type="InterPro" id="IPR036390">
    <property type="entry name" value="WH_DNA-bd_sf"/>
</dbReference>
<reference evidence="6 7" key="1">
    <citation type="submission" date="2019-09" db="EMBL/GenBank/DDBJ databases">
        <title>Phylogeny of genus Pseudoclavibacter and closely related genus.</title>
        <authorList>
            <person name="Li Y."/>
        </authorList>
    </citation>
    <scope>NUCLEOTIDE SEQUENCE [LARGE SCALE GENOMIC DNA]</scope>
    <source>
        <strain evidence="6 7">THG-MD12</strain>
    </source>
</reference>
<name>A0A7J5B421_9MICO</name>
<keyword evidence="7" id="KW-1185">Reference proteome</keyword>
<dbReference type="GO" id="GO:0043565">
    <property type="term" value="F:sequence-specific DNA binding"/>
    <property type="evidence" value="ECO:0007669"/>
    <property type="project" value="InterPro"/>
</dbReference>
<feature type="domain" description="HTH asnC-type" evidence="5">
    <location>
        <begin position="8"/>
        <end position="48"/>
    </location>
</feature>
<dbReference type="InterPro" id="IPR019888">
    <property type="entry name" value="Tscrpt_reg_AsnC-like"/>
</dbReference>
<dbReference type="SMART" id="SM00344">
    <property type="entry name" value="HTH_ASNC"/>
    <property type="match status" value="1"/>
</dbReference>
<protein>
    <submittedName>
        <fullName evidence="6">Lrp/AsnC family transcriptional regulator</fullName>
    </submittedName>
</protein>
<evidence type="ECO:0000313" key="6">
    <source>
        <dbReference type="EMBL" id="KAB1638922.1"/>
    </source>
</evidence>
<dbReference type="InterPro" id="IPR036388">
    <property type="entry name" value="WH-like_DNA-bd_sf"/>
</dbReference>
<dbReference type="PRINTS" id="PR00033">
    <property type="entry name" value="HTHASNC"/>
</dbReference>
<keyword evidence="2" id="KW-0238">DNA-binding</keyword>
<dbReference type="GO" id="GO:0005829">
    <property type="term" value="C:cytosol"/>
    <property type="evidence" value="ECO:0007669"/>
    <property type="project" value="TreeGrafter"/>
</dbReference>
<feature type="domain" description="Transcription regulator AsnC/Lrp ligand binding" evidence="4">
    <location>
        <begin position="75"/>
        <end position="143"/>
    </location>
</feature>
<keyword evidence="1" id="KW-0805">Transcription regulation</keyword>
<dbReference type="Proteomes" id="UP000490386">
    <property type="component" value="Unassembled WGS sequence"/>
</dbReference>
<dbReference type="Gene3D" id="1.10.10.10">
    <property type="entry name" value="Winged helix-like DNA-binding domain superfamily/Winged helix DNA-binding domain"/>
    <property type="match status" value="1"/>
</dbReference>
<dbReference type="InterPro" id="IPR011008">
    <property type="entry name" value="Dimeric_a/b-barrel"/>
</dbReference>
<dbReference type="InterPro" id="IPR019887">
    <property type="entry name" value="Tscrpt_reg_AsnC/Lrp_C"/>
</dbReference>
<keyword evidence="3" id="KW-0804">Transcription</keyword>
<proteinExistence type="predicted"/>
<dbReference type="Pfam" id="PF01037">
    <property type="entry name" value="AsnC_trans_reg"/>
    <property type="match status" value="1"/>
</dbReference>
<dbReference type="RefSeq" id="WP_151421969.1">
    <property type="nucleotide sequence ID" value="NZ_WBJX01000001.1"/>
</dbReference>
<dbReference type="PANTHER" id="PTHR30154:SF34">
    <property type="entry name" value="TRANSCRIPTIONAL REGULATOR AZLB"/>
    <property type="match status" value="1"/>
</dbReference>
<dbReference type="InterPro" id="IPR000485">
    <property type="entry name" value="AsnC-type_HTH_dom"/>
</dbReference>
<dbReference type="PANTHER" id="PTHR30154">
    <property type="entry name" value="LEUCINE-RESPONSIVE REGULATORY PROTEIN"/>
    <property type="match status" value="1"/>
</dbReference>
<evidence type="ECO:0000256" key="2">
    <source>
        <dbReference type="ARBA" id="ARBA00023125"/>
    </source>
</evidence>
<sequence>MTSQRGFDALDARIIRALDHQPGASVLALARELGVARNTVHARLARLQREGMLAPESRRLDATSLGYPLTAFVALSLSQNAADEAYTRLGEMAQVVEVHSTTGDADLLVRVVAKDTSDLHRVTRAMLELPGVTRTSTTVSLSEVVPYRLTRILDDIADGASTPAPA</sequence>
<dbReference type="EMBL" id="WBJX01000001">
    <property type="protein sequence ID" value="KAB1638922.1"/>
    <property type="molecule type" value="Genomic_DNA"/>
</dbReference>
<evidence type="ECO:0000259" key="5">
    <source>
        <dbReference type="Pfam" id="PF13404"/>
    </source>
</evidence>
<dbReference type="GO" id="GO:0043200">
    <property type="term" value="P:response to amino acid"/>
    <property type="evidence" value="ECO:0007669"/>
    <property type="project" value="TreeGrafter"/>
</dbReference>